<dbReference type="OrthoDB" id="5589325at2759"/>
<dbReference type="AlphaFoldDB" id="A0A370TSU2"/>
<feature type="signal peptide" evidence="3">
    <location>
        <begin position="1"/>
        <end position="18"/>
    </location>
</feature>
<dbReference type="PANTHER" id="PTHR40633">
    <property type="entry name" value="MATRIX PROTEIN, PUTATIVE (AFU_ORTHOLOGUE AFUA_8G05410)-RELATED"/>
    <property type="match status" value="1"/>
</dbReference>
<keyword evidence="1 3" id="KW-0732">Signal</keyword>
<evidence type="ECO:0000256" key="1">
    <source>
        <dbReference type="ARBA" id="ARBA00022729"/>
    </source>
</evidence>
<dbReference type="RefSeq" id="XP_031871224.1">
    <property type="nucleotide sequence ID" value="XM_032011531.1"/>
</dbReference>
<evidence type="ECO:0000256" key="2">
    <source>
        <dbReference type="SAM" id="MobiDB-lite"/>
    </source>
</evidence>
<name>A0A370TSU2_9HELO</name>
<comment type="caution">
    <text evidence="5">The sequence shown here is derived from an EMBL/GenBank/DDBJ whole genome shotgun (WGS) entry which is preliminary data.</text>
</comment>
<sequence length="216" mass="20810">MQFSSLFLAAAALAAVNAAVELTNSAYNITAGSTFTITWSASAGPVTLTLKNGPSTDLKTVSTIASGLGSDSFTWSVPTSIPADTYAIVIDDGLTSNFSPQFKIAGASGTASASASASASSSSASVTSKASSSSSAAASTTSSESSSSTSASNSTSTSSGSSSSSTSSKLSSSTKTSSSPASTGTSTVPNTNSGAGELASPLALVFLTVAALLSLN</sequence>
<feature type="chain" id="PRO_5016928147" description="Yeast cell wall synthesis Kre9/Knh1-like N-terminal domain-containing protein" evidence="3">
    <location>
        <begin position="19"/>
        <end position="216"/>
    </location>
</feature>
<keyword evidence="6" id="KW-1185">Reference proteome</keyword>
<dbReference type="EMBL" id="NPIC01000002">
    <property type="protein sequence ID" value="RDL38568.1"/>
    <property type="molecule type" value="Genomic_DNA"/>
</dbReference>
<evidence type="ECO:0000313" key="6">
    <source>
        <dbReference type="Proteomes" id="UP000254866"/>
    </source>
</evidence>
<dbReference type="InterPro" id="IPR018466">
    <property type="entry name" value="Kre9/Knh1-like_N"/>
</dbReference>
<evidence type="ECO:0000259" key="4">
    <source>
        <dbReference type="Pfam" id="PF10342"/>
    </source>
</evidence>
<protein>
    <recommendedName>
        <fullName evidence="4">Yeast cell wall synthesis Kre9/Knh1-like N-terminal domain-containing protein</fullName>
    </recommendedName>
</protein>
<dbReference type="STRING" id="2656787.A0A370TSU2"/>
<organism evidence="5 6">
    <name type="scientific">Venustampulla echinocandica</name>
    <dbReference type="NCBI Taxonomy" id="2656787"/>
    <lineage>
        <taxon>Eukaryota</taxon>
        <taxon>Fungi</taxon>
        <taxon>Dikarya</taxon>
        <taxon>Ascomycota</taxon>
        <taxon>Pezizomycotina</taxon>
        <taxon>Leotiomycetes</taxon>
        <taxon>Helotiales</taxon>
        <taxon>Pleuroascaceae</taxon>
        <taxon>Venustampulla</taxon>
    </lineage>
</organism>
<gene>
    <name evidence="5" type="ORF">BP5553_02908</name>
</gene>
<feature type="compositionally biased region" description="Low complexity" evidence="2">
    <location>
        <begin position="133"/>
        <end position="187"/>
    </location>
</feature>
<feature type="domain" description="Yeast cell wall synthesis Kre9/Knh1-like N-terminal" evidence="4">
    <location>
        <begin position="25"/>
        <end position="104"/>
    </location>
</feature>
<dbReference type="InterPro" id="IPR052982">
    <property type="entry name" value="SRP1/TIP1-like"/>
</dbReference>
<dbReference type="Proteomes" id="UP000254866">
    <property type="component" value="Unassembled WGS sequence"/>
</dbReference>
<proteinExistence type="predicted"/>
<feature type="region of interest" description="Disordered" evidence="2">
    <location>
        <begin position="133"/>
        <end position="192"/>
    </location>
</feature>
<reference evidence="5 6" key="1">
    <citation type="journal article" date="2018" name="IMA Fungus">
        <title>IMA Genome-F 9: Draft genome sequence of Annulohypoxylon stygium, Aspergillus mulundensis, Berkeleyomyces basicola (syn. Thielaviopsis basicola), Ceratocystis smalleyi, two Cercospora beticola strains, Coleophoma cylindrospora, Fusarium fracticaudum, Phialophora cf. hyalina, and Morchella septimelata.</title>
        <authorList>
            <person name="Wingfield B.D."/>
            <person name="Bills G.F."/>
            <person name="Dong Y."/>
            <person name="Huang W."/>
            <person name="Nel W.J."/>
            <person name="Swalarsk-Parry B.S."/>
            <person name="Vaghefi N."/>
            <person name="Wilken P.M."/>
            <person name="An Z."/>
            <person name="de Beer Z.W."/>
            <person name="De Vos L."/>
            <person name="Chen L."/>
            <person name="Duong T.A."/>
            <person name="Gao Y."/>
            <person name="Hammerbacher A."/>
            <person name="Kikkert J.R."/>
            <person name="Li Y."/>
            <person name="Li H."/>
            <person name="Li K."/>
            <person name="Li Q."/>
            <person name="Liu X."/>
            <person name="Ma X."/>
            <person name="Naidoo K."/>
            <person name="Pethybridge S.J."/>
            <person name="Sun J."/>
            <person name="Steenkamp E.T."/>
            <person name="van der Nest M.A."/>
            <person name="van Wyk S."/>
            <person name="Wingfield M.J."/>
            <person name="Xiong C."/>
            <person name="Yue Q."/>
            <person name="Zhang X."/>
        </authorList>
    </citation>
    <scope>NUCLEOTIDE SEQUENCE [LARGE SCALE GENOMIC DNA]</scope>
    <source>
        <strain evidence="5 6">BP 5553</strain>
    </source>
</reference>
<dbReference type="PANTHER" id="PTHR40633:SF1">
    <property type="entry name" value="GPI ANCHORED SERINE-THREONINE RICH PROTEIN (AFU_ORTHOLOGUE AFUA_1G03630)"/>
    <property type="match status" value="1"/>
</dbReference>
<accession>A0A370TSU2</accession>
<dbReference type="Pfam" id="PF10342">
    <property type="entry name" value="Kre9_KNH"/>
    <property type="match status" value="1"/>
</dbReference>
<dbReference type="GeneID" id="43595757"/>
<evidence type="ECO:0000256" key="3">
    <source>
        <dbReference type="SAM" id="SignalP"/>
    </source>
</evidence>
<evidence type="ECO:0000313" key="5">
    <source>
        <dbReference type="EMBL" id="RDL38568.1"/>
    </source>
</evidence>